<dbReference type="Proteomes" id="UP000184526">
    <property type="component" value="Unassembled WGS sequence"/>
</dbReference>
<dbReference type="PROSITE" id="PS50817">
    <property type="entry name" value="INTEIN_N_TER"/>
    <property type="match status" value="1"/>
</dbReference>
<keyword evidence="2" id="KW-1185">Reference proteome</keyword>
<dbReference type="AlphaFoldDB" id="A0A1M5TEJ7"/>
<evidence type="ECO:0000313" key="2">
    <source>
        <dbReference type="Proteomes" id="UP000184526"/>
    </source>
</evidence>
<reference evidence="1 2" key="1">
    <citation type="submission" date="2016-11" db="EMBL/GenBank/DDBJ databases">
        <authorList>
            <person name="Jaros S."/>
            <person name="Januszkiewicz K."/>
            <person name="Wedrychowicz H."/>
        </authorList>
    </citation>
    <scope>NUCLEOTIDE SEQUENCE [LARGE SCALE GENOMIC DNA]</scope>
    <source>
        <strain evidence="1 2">DSM 3089</strain>
    </source>
</reference>
<sequence>MLNQRFRTSLKMCAISAVSVILKAKLVVMDLVPILDGIQEALKDKDYPLVGLRILQWPAAIFGGTQSCFVGETLVSTENGEKRIEEIKEGE</sequence>
<protein>
    <submittedName>
        <fullName evidence="1">Intein N-terminal splicing region</fullName>
    </submittedName>
</protein>
<gene>
    <name evidence="1" type="ORF">SAMN02745196_00545</name>
</gene>
<name>A0A1M5TEJ7_9CLOT</name>
<dbReference type="GO" id="GO:0016539">
    <property type="term" value="P:intein-mediated protein splicing"/>
    <property type="evidence" value="ECO:0007669"/>
    <property type="project" value="InterPro"/>
</dbReference>
<dbReference type="EMBL" id="FQXP01000003">
    <property type="protein sequence ID" value="SHH49101.1"/>
    <property type="molecule type" value="Genomic_DNA"/>
</dbReference>
<evidence type="ECO:0000313" key="1">
    <source>
        <dbReference type="EMBL" id="SHH49101.1"/>
    </source>
</evidence>
<proteinExistence type="predicted"/>
<dbReference type="STRING" id="1121306.SAMN02745196_00545"/>
<dbReference type="InterPro" id="IPR006141">
    <property type="entry name" value="Intein_N"/>
</dbReference>
<organism evidence="1 2">
    <name type="scientific">Clostridium collagenovorans DSM 3089</name>
    <dbReference type="NCBI Taxonomy" id="1121306"/>
    <lineage>
        <taxon>Bacteria</taxon>
        <taxon>Bacillati</taxon>
        <taxon>Bacillota</taxon>
        <taxon>Clostridia</taxon>
        <taxon>Eubacteriales</taxon>
        <taxon>Clostridiaceae</taxon>
        <taxon>Clostridium</taxon>
    </lineage>
</organism>
<accession>A0A1M5TEJ7</accession>